<evidence type="ECO:0000313" key="3">
    <source>
        <dbReference type="Proteomes" id="UP001145742"/>
    </source>
</evidence>
<sequence length="105" mass="13106">MNHFQQLLLEHLRNQQEQERAQLLETLRGHTKTHLVLLKANLQVREGDGARLRERTEEWEEKQQEELQEKEQQEKELWEQQQKELWEQWEKEQQEQQQELQLLQQ</sequence>
<evidence type="ECO:0000313" key="2">
    <source>
        <dbReference type="EMBL" id="KAJ7428313.1"/>
    </source>
</evidence>
<organism evidence="2 3">
    <name type="scientific">Willisornis vidua</name>
    <name type="common">Xingu scale-backed antbird</name>
    <dbReference type="NCBI Taxonomy" id="1566151"/>
    <lineage>
        <taxon>Eukaryota</taxon>
        <taxon>Metazoa</taxon>
        <taxon>Chordata</taxon>
        <taxon>Craniata</taxon>
        <taxon>Vertebrata</taxon>
        <taxon>Euteleostomi</taxon>
        <taxon>Archelosauria</taxon>
        <taxon>Archosauria</taxon>
        <taxon>Dinosauria</taxon>
        <taxon>Saurischia</taxon>
        <taxon>Theropoda</taxon>
        <taxon>Coelurosauria</taxon>
        <taxon>Aves</taxon>
        <taxon>Neognathae</taxon>
        <taxon>Neoaves</taxon>
        <taxon>Telluraves</taxon>
        <taxon>Australaves</taxon>
        <taxon>Passeriformes</taxon>
        <taxon>Thamnophilidae</taxon>
        <taxon>Willisornis</taxon>
    </lineage>
</organism>
<comment type="caution">
    <text evidence="2">The sequence shown here is derived from an EMBL/GenBank/DDBJ whole genome shotgun (WGS) entry which is preliminary data.</text>
</comment>
<evidence type="ECO:0000256" key="1">
    <source>
        <dbReference type="SAM" id="MobiDB-lite"/>
    </source>
</evidence>
<dbReference type="EMBL" id="WHWB01030470">
    <property type="protein sequence ID" value="KAJ7428313.1"/>
    <property type="molecule type" value="Genomic_DNA"/>
</dbReference>
<gene>
    <name evidence="2" type="ORF">WISP_01268</name>
</gene>
<dbReference type="Proteomes" id="UP001145742">
    <property type="component" value="Unassembled WGS sequence"/>
</dbReference>
<protein>
    <submittedName>
        <fullName evidence="2">Uncharacterized protein</fullName>
    </submittedName>
</protein>
<reference evidence="2" key="1">
    <citation type="submission" date="2019-10" db="EMBL/GenBank/DDBJ databases">
        <authorList>
            <person name="Soares A.E.R."/>
            <person name="Aleixo A."/>
            <person name="Schneider P."/>
            <person name="Miyaki C.Y."/>
            <person name="Schneider M.P."/>
            <person name="Mello C."/>
            <person name="Vasconcelos A.T.R."/>
        </authorList>
    </citation>
    <scope>NUCLEOTIDE SEQUENCE</scope>
    <source>
        <tissue evidence="2">Muscle</tissue>
    </source>
</reference>
<accession>A0ABQ9E0W5</accession>
<feature type="region of interest" description="Disordered" evidence="1">
    <location>
        <begin position="47"/>
        <end position="73"/>
    </location>
</feature>
<proteinExistence type="predicted"/>
<name>A0ABQ9E0W5_9PASS</name>
<keyword evidence="3" id="KW-1185">Reference proteome</keyword>